<dbReference type="OrthoDB" id="2352817at2759"/>
<comment type="caution">
    <text evidence="1">The sequence shown here is derived from an EMBL/GenBank/DDBJ whole genome shotgun (WGS) entry which is preliminary data.</text>
</comment>
<reference evidence="1" key="1">
    <citation type="submission" date="2021-06" db="EMBL/GenBank/DDBJ databases">
        <authorList>
            <person name="Kallberg Y."/>
            <person name="Tangrot J."/>
            <person name="Rosling A."/>
        </authorList>
    </citation>
    <scope>NUCLEOTIDE SEQUENCE</scope>
    <source>
        <strain evidence="1">UK204</strain>
    </source>
</reference>
<gene>
    <name evidence="1" type="ORF">FCALED_LOCUS12588</name>
</gene>
<keyword evidence="2" id="KW-1185">Reference proteome</keyword>
<proteinExistence type="predicted"/>
<dbReference type="AlphaFoldDB" id="A0A9N9HK70"/>
<evidence type="ECO:0000313" key="2">
    <source>
        <dbReference type="Proteomes" id="UP000789570"/>
    </source>
</evidence>
<organism evidence="1 2">
    <name type="scientific">Funneliformis caledonium</name>
    <dbReference type="NCBI Taxonomy" id="1117310"/>
    <lineage>
        <taxon>Eukaryota</taxon>
        <taxon>Fungi</taxon>
        <taxon>Fungi incertae sedis</taxon>
        <taxon>Mucoromycota</taxon>
        <taxon>Glomeromycotina</taxon>
        <taxon>Glomeromycetes</taxon>
        <taxon>Glomerales</taxon>
        <taxon>Glomeraceae</taxon>
        <taxon>Funneliformis</taxon>
    </lineage>
</organism>
<name>A0A9N9HK70_9GLOM</name>
<accession>A0A9N9HK70</accession>
<evidence type="ECO:0000313" key="1">
    <source>
        <dbReference type="EMBL" id="CAG8682816.1"/>
    </source>
</evidence>
<sequence>LDGEQFVLRIIAQDNNSVGPEFISEAELNPQIHFNISAAINITYKKLFKNETRYSGLNIFSLEKDEIIEQLLFEVSFQPFQIKQDNISIFIAYIGISDDETLYFARSGYISSFNHKVRRDQCLVVQTINERNISIHVYQHGVKREEHFGMSPKEIWKNMTICKEKDPIKLFGLTNSVVQHVIKQQMETSLCNFKQ</sequence>
<dbReference type="Proteomes" id="UP000789570">
    <property type="component" value="Unassembled WGS sequence"/>
</dbReference>
<protein>
    <submittedName>
        <fullName evidence="1">5362_t:CDS:1</fullName>
    </submittedName>
</protein>
<feature type="non-terminal residue" evidence="1">
    <location>
        <position position="1"/>
    </location>
</feature>
<dbReference type="EMBL" id="CAJVPQ010006286">
    <property type="protein sequence ID" value="CAG8682816.1"/>
    <property type="molecule type" value="Genomic_DNA"/>
</dbReference>